<comment type="caution">
    <text evidence="1">The sequence shown here is derived from an EMBL/GenBank/DDBJ whole genome shotgun (WGS) entry which is preliminary data.</text>
</comment>
<evidence type="ECO:0000313" key="1">
    <source>
        <dbReference type="EMBL" id="CAG8522114.1"/>
    </source>
</evidence>
<dbReference type="EMBL" id="CAJVPK010000525">
    <property type="protein sequence ID" value="CAG8522114.1"/>
    <property type="molecule type" value="Genomic_DNA"/>
</dbReference>
<dbReference type="AlphaFoldDB" id="A0A9N9FB94"/>
<protein>
    <submittedName>
        <fullName evidence="1">7707_t:CDS:1</fullName>
    </submittedName>
</protein>
<keyword evidence="2" id="KW-1185">Reference proteome</keyword>
<accession>A0A9N9FB94</accession>
<gene>
    <name evidence="1" type="ORF">DEBURN_LOCUS5715</name>
</gene>
<organism evidence="1 2">
    <name type="scientific">Diversispora eburnea</name>
    <dbReference type="NCBI Taxonomy" id="1213867"/>
    <lineage>
        <taxon>Eukaryota</taxon>
        <taxon>Fungi</taxon>
        <taxon>Fungi incertae sedis</taxon>
        <taxon>Mucoromycota</taxon>
        <taxon>Glomeromycotina</taxon>
        <taxon>Glomeromycetes</taxon>
        <taxon>Diversisporales</taxon>
        <taxon>Diversisporaceae</taxon>
        <taxon>Diversispora</taxon>
    </lineage>
</organism>
<reference evidence="1" key="1">
    <citation type="submission" date="2021-06" db="EMBL/GenBank/DDBJ databases">
        <authorList>
            <person name="Kallberg Y."/>
            <person name="Tangrot J."/>
            <person name="Rosling A."/>
        </authorList>
    </citation>
    <scope>NUCLEOTIDE SEQUENCE</scope>
    <source>
        <strain evidence="1">AZ414A</strain>
    </source>
</reference>
<sequence length="180" mass="21269">MVVTFIAASAAKKYFQPKEHQNNESEKKEEHNKEIIVKKRPTLLSREGRTLASLFPDEAKQDMNIVISSRFIRPANTSVLKIYDRKMNDQDDDNEYNDNDKERYDDKYEERYTNGSYENRESNSVCYENSQNKKSGKLVKYEITGEEKSRAANYLVHSYNDFEQSLFNEGYDIEIPRPYF</sequence>
<proteinExistence type="predicted"/>
<dbReference type="OrthoDB" id="2454747at2759"/>
<evidence type="ECO:0000313" key="2">
    <source>
        <dbReference type="Proteomes" id="UP000789706"/>
    </source>
</evidence>
<name>A0A9N9FB94_9GLOM</name>
<dbReference type="Proteomes" id="UP000789706">
    <property type="component" value="Unassembled WGS sequence"/>
</dbReference>